<dbReference type="InterPro" id="IPR008844">
    <property type="entry name" value="Spore_GerAC-like"/>
</dbReference>
<keyword evidence="11" id="KW-1185">Reference proteome</keyword>
<feature type="domain" description="Spore germination protein N-terminal" evidence="9">
    <location>
        <begin position="34"/>
        <end position="208"/>
    </location>
</feature>
<dbReference type="GO" id="GO:0009847">
    <property type="term" value="P:spore germination"/>
    <property type="evidence" value="ECO:0007669"/>
    <property type="project" value="InterPro"/>
</dbReference>
<evidence type="ECO:0000256" key="4">
    <source>
        <dbReference type="ARBA" id="ARBA00022729"/>
    </source>
</evidence>
<evidence type="ECO:0000313" key="10">
    <source>
        <dbReference type="EMBL" id="SCW33573.1"/>
    </source>
</evidence>
<dbReference type="EMBL" id="FMTT01000003">
    <property type="protein sequence ID" value="SCW33573.1"/>
    <property type="molecule type" value="Genomic_DNA"/>
</dbReference>
<evidence type="ECO:0000256" key="2">
    <source>
        <dbReference type="ARBA" id="ARBA00007886"/>
    </source>
</evidence>
<dbReference type="GO" id="GO:0016020">
    <property type="term" value="C:membrane"/>
    <property type="evidence" value="ECO:0007669"/>
    <property type="project" value="UniProtKB-SubCell"/>
</dbReference>
<evidence type="ECO:0000256" key="7">
    <source>
        <dbReference type="ARBA" id="ARBA00023288"/>
    </source>
</evidence>
<comment type="similarity">
    <text evidence="2">Belongs to the GerABKC lipoprotein family.</text>
</comment>
<evidence type="ECO:0000259" key="9">
    <source>
        <dbReference type="Pfam" id="PF25198"/>
    </source>
</evidence>
<reference evidence="11" key="1">
    <citation type="submission" date="2016-10" db="EMBL/GenBank/DDBJ databases">
        <authorList>
            <person name="Varghese N."/>
            <person name="Submissions S."/>
        </authorList>
    </citation>
    <scope>NUCLEOTIDE SEQUENCE [LARGE SCALE GENOMIC DNA]</scope>
    <source>
        <strain evidence="11">CGMCC 1.8946</strain>
    </source>
</reference>
<organism evidence="10 11">
    <name type="scientific">Paenibacillus tianmuensis</name>
    <dbReference type="NCBI Taxonomy" id="624147"/>
    <lineage>
        <taxon>Bacteria</taxon>
        <taxon>Bacillati</taxon>
        <taxon>Bacillota</taxon>
        <taxon>Bacilli</taxon>
        <taxon>Bacillales</taxon>
        <taxon>Paenibacillaceae</taxon>
        <taxon>Paenibacillus</taxon>
    </lineage>
</organism>
<evidence type="ECO:0000256" key="1">
    <source>
        <dbReference type="ARBA" id="ARBA00004635"/>
    </source>
</evidence>
<evidence type="ECO:0000256" key="5">
    <source>
        <dbReference type="ARBA" id="ARBA00023136"/>
    </source>
</evidence>
<dbReference type="AlphaFoldDB" id="A0A1G4PMP4"/>
<evidence type="ECO:0000313" key="11">
    <source>
        <dbReference type="Proteomes" id="UP000198601"/>
    </source>
</evidence>
<dbReference type="STRING" id="624147.SAMN04487970_1003102"/>
<dbReference type="PROSITE" id="PS51257">
    <property type="entry name" value="PROKAR_LIPOPROTEIN"/>
    <property type="match status" value="1"/>
</dbReference>
<dbReference type="PANTHER" id="PTHR35789">
    <property type="entry name" value="SPORE GERMINATION PROTEIN B3"/>
    <property type="match status" value="1"/>
</dbReference>
<keyword evidence="5" id="KW-0472">Membrane</keyword>
<evidence type="ECO:0000256" key="6">
    <source>
        <dbReference type="ARBA" id="ARBA00023139"/>
    </source>
</evidence>
<keyword evidence="3" id="KW-0309">Germination</keyword>
<protein>
    <submittedName>
        <fullName evidence="10">Spore germination protein KC</fullName>
    </submittedName>
</protein>
<evidence type="ECO:0000256" key="3">
    <source>
        <dbReference type="ARBA" id="ARBA00022544"/>
    </source>
</evidence>
<accession>A0A1G4PMP4</accession>
<dbReference type="InterPro" id="IPR046953">
    <property type="entry name" value="Spore_GerAC-like_C"/>
</dbReference>
<comment type="subcellular location">
    <subcellularLocation>
        <location evidence="1">Membrane</location>
        <topology evidence="1">Lipid-anchor</topology>
    </subcellularLocation>
</comment>
<evidence type="ECO:0000259" key="8">
    <source>
        <dbReference type="Pfam" id="PF05504"/>
    </source>
</evidence>
<dbReference type="Gene3D" id="3.30.300.210">
    <property type="entry name" value="Nutrient germinant receptor protein C, domain 3"/>
    <property type="match status" value="1"/>
</dbReference>
<dbReference type="Pfam" id="PF05504">
    <property type="entry name" value="Spore_GerAC"/>
    <property type="match status" value="1"/>
</dbReference>
<dbReference type="NCBIfam" id="TIGR02887">
    <property type="entry name" value="spore_ger_x_C"/>
    <property type="match status" value="1"/>
</dbReference>
<dbReference type="InterPro" id="IPR057336">
    <property type="entry name" value="GerAC_N"/>
</dbReference>
<keyword evidence="4" id="KW-0732">Signal</keyword>
<gene>
    <name evidence="10" type="ORF">SAMN04487970_1003102</name>
</gene>
<keyword evidence="7" id="KW-0449">Lipoprotein</keyword>
<keyword evidence="6" id="KW-0564">Palmitate</keyword>
<dbReference type="PANTHER" id="PTHR35789:SF1">
    <property type="entry name" value="SPORE GERMINATION PROTEIN B3"/>
    <property type="match status" value="1"/>
</dbReference>
<sequence length="404" mass="45845">MRLRKTKNRNAIKWGWRTTAYFTLLTLLLSGCWDRKETNELGMILTVGFDQLVDGTKEVSILWFVPGAGGGESGGQSGSSSGGRQGNIYRYTGTGRTATEAYSSIQQKITRRLFWAETKIVLFGETLAKAGISDELDFLFRNLDTREQMRLFLSERSAKEKIYELSDPNVVSLLLSFAQDAKFRSNTLVEVMQGISGESKAFFLPYLDTRKINVNLKQTGIWQEADKIAVISQRKLTGSLEKKLAKGNLWLGPNLLRRIVGVPFGKDGQLVTLEIIRHKFRLRPQVSGNKWSMEVRIDVEADVYQNTSNVNFFAAEDNLRKLEGPFNKEIQKEVESVIEYLQTEARADAIGFGHAFHCRYPSIWKREKANWNERFPSVETKVVVNSKIRRAGLSTLIQLTDPKK</sequence>
<proteinExistence type="inferred from homology"/>
<dbReference type="InterPro" id="IPR038501">
    <property type="entry name" value="Spore_GerAC_C_sf"/>
</dbReference>
<feature type="domain" description="Spore germination GerAC-like C-terminal" evidence="8">
    <location>
        <begin position="227"/>
        <end position="392"/>
    </location>
</feature>
<dbReference type="Proteomes" id="UP000198601">
    <property type="component" value="Unassembled WGS sequence"/>
</dbReference>
<dbReference type="Pfam" id="PF25198">
    <property type="entry name" value="Spore_GerAC_N"/>
    <property type="match status" value="1"/>
</dbReference>
<name>A0A1G4PMP4_9BACL</name>